<dbReference type="InterPro" id="IPR007268">
    <property type="entry name" value="Rad9/Ddc1"/>
</dbReference>
<evidence type="ECO:0000256" key="5">
    <source>
        <dbReference type="ARBA" id="ARBA00022763"/>
    </source>
</evidence>
<accession>A0A1X7URR4</accession>
<evidence type="ECO:0000256" key="9">
    <source>
        <dbReference type="ARBA" id="ARBA00059283"/>
    </source>
</evidence>
<keyword evidence="6" id="KW-0378">Hydrolase</keyword>
<sequence length="451" mass="50524">MMKCFIPDTGIHAFGKAIHCLCKIGEEIFIETRKHGLSFKTVNSARSAYACFEFKKSFFDSYRIGADSSVLNGEGSIFCCKVLSKCLLLIFRALSSLEKTVNQCQISIDSDSSTIAVIFLCKHGITKRHRINYNDCEMLKAVYNKENCFNHLGGVSSSLSEVVVNFPNSQDEVTLVAMNDKIQLKNYNEDFGDSRSISTEIYLLSEEFDSFEISKETSVTFCLKELRALLAFTDSLDDCLNINFNSCGSPVVFSIDDNPQYTADVVLASLMDNQEEEPTQQETNISATIEATSVHQTLNHDDSPYIPDNVSQIYVPLKDLERTCVAGTNETDLRSHQNEPHQLSYATTSHAMDSLLLDDEKEILTADRETPAFKPLVNISNNSQYKGSSNRRSLEPVPSEFDDDKEFDCSGVVPSTPPPLKKIIIFANDTYPEVRGINFCECQLFCHLVPY</sequence>
<comment type="subcellular location">
    <subcellularLocation>
        <location evidence="1">Nucleus</location>
    </subcellularLocation>
</comment>
<dbReference type="OrthoDB" id="60092at2759"/>
<evidence type="ECO:0000256" key="8">
    <source>
        <dbReference type="ARBA" id="ARBA00023242"/>
    </source>
</evidence>
<dbReference type="EnsemblMetazoa" id="Aqu2.1.30473_001">
    <property type="protein sequence ID" value="Aqu2.1.30473_001"/>
    <property type="gene ID" value="Aqu2.1.30473"/>
</dbReference>
<keyword evidence="8" id="KW-0539">Nucleus</keyword>
<evidence type="ECO:0000256" key="7">
    <source>
        <dbReference type="ARBA" id="ARBA00022839"/>
    </source>
</evidence>
<evidence type="ECO:0000256" key="2">
    <source>
        <dbReference type="ARBA" id="ARBA00008494"/>
    </source>
</evidence>
<dbReference type="PIRSF" id="PIRSF009303">
    <property type="entry name" value="Cell_cycle_RAD9"/>
    <property type="match status" value="1"/>
</dbReference>
<proteinExistence type="inferred from homology"/>
<dbReference type="GO" id="GO:0006281">
    <property type="term" value="P:DNA repair"/>
    <property type="evidence" value="ECO:0007669"/>
    <property type="project" value="UniProtKB-UniRule"/>
</dbReference>
<dbReference type="Gene3D" id="3.70.10.10">
    <property type="match status" value="1"/>
</dbReference>
<dbReference type="InterPro" id="IPR046938">
    <property type="entry name" value="DNA_clamp_sf"/>
</dbReference>
<dbReference type="STRING" id="400682.A0A1X7URR4"/>
<comment type="function">
    <text evidence="9">Component of the 9-1-1 cell-cycle checkpoint response complex that plays a major role in DNA repair. The 9-1-1 complex is recruited to DNA lesion upon damage by the RAD17-replication factor C (RFC) clamp loader complex. Acts then as a sliding clamp platform on DNA for several proteins involved in long-patch base excision repair (LP-BER). The 9-1-1 complex stimulates DNA polymerase beta (POLB) activity by increasing its affinity for the 3'-OH end of the primer-template and stabilizes POLB to those sites where LP-BER proceeds; endonuclease FEN1 cleavage activity on substrates with double, nick, or gap flaps of distinct sequences and lengths; and DNA ligase I (LIG1) on long-patch base excision repair substrates. The 9-1-1 complex is necessary for the recruitment of RHNO1 to sites of double-stranded breaks (DSB) occurring during the S phase. RAD9A possesses 3'-&gt;5' double stranded DNA exonuclease activity.</text>
</comment>
<dbReference type="FunFam" id="3.70.10.10:FF:000005">
    <property type="entry name" value="Cell cycle checkpoint control protein"/>
    <property type="match status" value="1"/>
</dbReference>
<evidence type="ECO:0000256" key="4">
    <source>
        <dbReference type="ARBA" id="ARBA00022722"/>
    </source>
</evidence>
<evidence type="ECO:0000256" key="1">
    <source>
        <dbReference type="ARBA" id="ARBA00004123"/>
    </source>
</evidence>
<dbReference type="GO" id="GO:0030896">
    <property type="term" value="C:checkpoint clamp complex"/>
    <property type="evidence" value="ECO:0007669"/>
    <property type="project" value="UniProtKB-UniRule"/>
</dbReference>
<reference evidence="11" key="1">
    <citation type="submission" date="2017-05" db="UniProtKB">
        <authorList>
            <consortium name="EnsemblMetazoa"/>
        </authorList>
    </citation>
    <scope>IDENTIFICATION</scope>
</reference>
<dbReference type="Pfam" id="PF04139">
    <property type="entry name" value="Rad9"/>
    <property type="match status" value="1"/>
</dbReference>
<dbReference type="SUPFAM" id="SSF55979">
    <property type="entry name" value="DNA clamp"/>
    <property type="match status" value="1"/>
</dbReference>
<dbReference type="GO" id="GO:0000076">
    <property type="term" value="P:DNA replication checkpoint signaling"/>
    <property type="evidence" value="ECO:0007669"/>
    <property type="project" value="TreeGrafter"/>
</dbReference>
<keyword evidence="4" id="KW-0540">Nuclease</keyword>
<name>A0A1X7URR4_AMPQE</name>
<evidence type="ECO:0000256" key="3">
    <source>
        <dbReference type="ARBA" id="ARBA00022553"/>
    </source>
</evidence>
<protein>
    <recommendedName>
        <fullName evidence="10">Cell cycle checkpoint control protein</fullName>
    </recommendedName>
</protein>
<dbReference type="GO" id="GO:0071479">
    <property type="term" value="P:cellular response to ionizing radiation"/>
    <property type="evidence" value="ECO:0007669"/>
    <property type="project" value="TreeGrafter"/>
</dbReference>
<keyword evidence="3" id="KW-0597">Phosphoprotein</keyword>
<organism evidence="11">
    <name type="scientific">Amphimedon queenslandica</name>
    <name type="common">Sponge</name>
    <dbReference type="NCBI Taxonomy" id="400682"/>
    <lineage>
        <taxon>Eukaryota</taxon>
        <taxon>Metazoa</taxon>
        <taxon>Porifera</taxon>
        <taxon>Demospongiae</taxon>
        <taxon>Heteroscleromorpha</taxon>
        <taxon>Haplosclerida</taxon>
        <taxon>Niphatidae</taxon>
        <taxon>Amphimedon</taxon>
    </lineage>
</organism>
<dbReference type="FunCoup" id="A0A1X7URR4">
    <property type="interactions" value="736"/>
</dbReference>
<comment type="similarity">
    <text evidence="2 10">Belongs to the rad9 family.</text>
</comment>
<dbReference type="eggNOG" id="KOG2810">
    <property type="taxonomic scope" value="Eukaryota"/>
</dbReference>
<evidence type="ECO:0000256" key="10">
    <source>
        <dbReference type="PIRNR" id="PIRNR009303"/>
    </source>
</evidence>
<dbReference type="GO" id="GO:0031573">
    <property type="term" value="P:mitotic intra-S DNA damage checkpoint signaling"/>
    <property type="evidence" value="ECO:0007669"/>
    <property type="project" value="TreeGrafter"/>
</dbReference>
<keyword evidence="5" id="KW-0227">DNA damage</keyword>
<dbReference type="PANTHER" id="PTHR15237:SF0">
    <property type="entry name" value="CELL CYCLE CHECKPOINT CONTROL PROTEIN"/>
    <property type="match status" value="1"/>
</dbReference>
<evidence type="ECO:0000256" key="6">
    <source>
        <dbReference type="ARBA" id="ARBA00022801"/>
    </source>
</evidence>
<dbReference type="InParanoid" id="A0A1X7URR4"/>
<evidence type="ECO:0000313" key="11">
    <source>
        <dbReference type="EnsemblMetazoa" id="Aqu2.1.30473_001"/>
    </source>
</evidence>
<dbReference type="GO" id="GO:0004527">
    <property type="term" value="F:exonuclease activity"/>
    <property type="evidence" value="ECO:0007669"/>
    <property type="project" value="UniProtKB-KW"/>
</dbReference>
<dbReference type="InterPro" id="IPR026584">
    <property type="entry name" value="Rad9"/>
</dbReference>
<keyword evidence="7" id="KW-0269">Exonuclease</keyword>
<dbReference type="PANTHER" id="PTHR15237">
    <property type="entry name" value="DNA REPAIR PROTEIN RAD9"/>
    <property type="match status" value="1"/>
</dbReference>
<dbReference type="AlphaFoldDB" id="A0A1X7URR4"/>